<dbReference type="PANTHER" id="PTHR39426:SF1">
    <property type="entry name" value="HOMOLOGY TO DEATH-ON-CURING PROTEIN OF PHAGE P1"/>
    <property type="match status" value="1"/>
</dbReference>
<dbReference type="InterPro" id="IPR053737">
    <property type="entry name" value="Type_II_TA_Toxin"/>
</dbReference>
<name>A0A2K9I4U0_LACPE</name>
<sequence length="133" mass="15238">MRYLNKQFLIDLNQDIIKRADKKYGGVQYSQGLEIVIEQPQQVLFGKELYPNIWIKAAFMIQKITKKHIFVDGNKRTAFFSGIIFLYANGIQLSYTDDEAVALILDVTTNPDTDEVMVALAEWLKAHQVPNEA</sequence>
<dbReference type="Proteomes" id="UP001263852">
    <property type="component" value="Unassembled WGS sequence"/>
</dbReference>
<accession>A0A2K9I4U0</accession>
<dbReference type="PROSITE" id="PS51459">
    <property type="entry name" value="FIDO"/>
    <property type="match status" value="1"/>
</dbReference>
<comment type="caution">
    <text evidence="2">The sequence shown here is derived from an EMBL/GenBank/DDBJ whole genome shotgun (WGS) entry which is preliminary data.</text>
</comment>
<feature type="domain" description="Fido" evidence="1">
    <location>
        <begin position="4"/>
        <end position="126"/>
    </location>
</feature>
<dbReference type="NCBIfam" id="TIGR01550">
    <property type="entry name" value="DOC_P1"/>
    <property type="match status" value="1"/>
</dbReference>
<evidence type="ECO:0000259" key="1">
    <source>
        <dbReference type="PROSITE" id="PS51459"/>
    </source>
</evidence>
<gene>
    <name evidence="2" type="ORF">RI536_06295</name>
    <name evidence="3" type="ORF">RI555_01200</name>
</gene>
<dbReference type="Gene3D" id="1.20.120.1870">
    <property type="entry name" value="Fic/DOC protein, Fido domain"/>
    <property type="match status" value="1"/>
</dbReference>
<dbReference type="Pfam" id="PF02661">
    <property type="entry name" value="Fic"/>
    <property type="match status" value="1"/>
</dbReference>
<dbReference type="EMBL" id="JAVLAQ010000001">
    <property type="protein sequence ID" value="MDT6989711.1"/>
    <property type="molecule type" value="Genomic_DNA"/>
</dbReference>
<evidence type="ECO:0000313" key="2">
    <source>
        <dbReference type="EMBL" id="MDT6989711.1"/>
    </source>
</evidence>
<organism evidence="2 4">
    <name type="scientific">Lactiplantibacillus pentosus</name>
    <name type="common">Lactobacillus pentosus</name>
    <dbReference type="NCBI Taxonomy" id="1589"/>
    <lineage>
        <taxon>Bacteria</taxon>
        <taxon>Bacillati</taxon>
        <taxon>Bacillota</taxon>
        <taxon>Bacilli</taxon>
        <taxon>Lactobacillales</taxon>
        <taxon>Lactobacillaceae</taxon>
        <taxon>Lactiplantibacillus</taxon>
    </lineage>
</organism>
<evidence type="ECO:0000313" key="3">
    <source>
        <dbReference type="EMBL" id="MDT7037629.1"/>
    </source>
</evidence>
<dbReference type="GO" id="GO:0016301">
    <property type="term" value="F:kinase activity"/>
    <property type="evidence" value="ECO:0007669"/>
    <property type="project" value="InterPro"/>
</dbReference>
<protein>
    <submittedName>
        <fullName evidence="2">Type II toxin-antitoxin system death-on-curing family toxin</fullName>
    </submittedName>
</protein>
<dbReference type="EMBL" id="JAVLAO010000001">
    <property type="protein sequence ID" value="MDT7037629.1"/>
    <property type="molecule type" value="Genomic_DNA"/>
</dbReference>
<reference evidence="2" key="1">
    <citation type="submission" date="2023-08" db="EMBL/GenBank/DDBJ databases">
        <authorList>
            <person name="Page C.A."/>
            <person name="Perez-Diaz I.M."/>
        </authorList>
    </citation>
    <scope>NUCLEOTIDE SEQUENCE</scope>
    <source>
        <strain evidence="3">1.8.9</strain>
        <strain evidence="2">7.8.46</strain>
    </source>
</reference>
<dbReference type="RefSeq" id="WP_101874201.1">
    <property type="nucleotide sequence ID" value="NZ_BOUG01000009.1"/>
</dbReference>
<dbReference type="SUPFAM" id="SSF140931">
    <property type="entry name" value="Fic-like"/>
    <property type="match status" value="1"/>
</dbReference>
<evidence type="ECO:0000313" key="4">
    <source>
        <dbReference type="Proteomes" id="UP001267003"/>
    </source>
</evidence>
<dbReference type="Proteomes" id="UP001267003">
    <property type="component" value="Unassembled WGS sequence"/>
</dbReference>
<dbReference type="KEGG" id="lpg:BB562_15705"/>
<dbReference type="InterPro" id="IPR006440">
    <property type="entry name" value="Doc"/>
</dbReference>
<dbReference type="InterPro" id="IPR036597">
    <property type="entry name" value="Fido-like_dom_sf"/>
</dbReference>
<dbReference type="PANTHER" id="PTHR39426">
    <property type="entry name" value="HOMOLOGY TO DEATH-ON-CURING PROTEIN OF PHAGE P1"/>
    <property type="match status" value="1"/>
</dbReference>
<dbReference type="InterPro" id="IPR003812">
    <property type="entry name" value="Fido"/>
</dbReference>
<dbReference type="AlphaFoldDB" id="A0A2K9I4U0"/>
<proteinExistence type="predicted"/>